<sequence length="170" mass="19267">MLSGHVVLLWHPGSSPELRISTHSICLPFQKQKPPHSTIHYDLFIRTTFSDSSLSLPSPAILIYDSFHFSAFSHQLVFFIFTALNPLAILPNKPFKKQSVCLRNTHSTNCDGTTDFRSLVQLPLKARQTSASFSEPKPQSVFHQISSNSNRTFFLKYEVLSPRVLKLLHS</sequence>
<dbReference type="AlphaFoldDB" id="A0A9Q3JZY7"/>
<proteinExistence type="predicted"/>
<name>A0A9Q3JZY7_9BASI</name>
<dbReference type="EMBL" id="AVOT02086366">
    <property type="protein sequence ID" value="MBW0570505.1"/>
    <property type="molecule type" value="Genomic_DNA"/>
</dbReference>
<reference evidence="1" key="1">
    <citation type="submission" date="2021-03" db="EMBL/GenBank/DDBJ databases">
        <title>Draft genome sequence of rust myrtle Austropuccinia psidii MF-1, a brazilian biotype.</title>
        <authorList>
            <person name="Quecine M.C."/>
            <person name="Pachon D.M.R."/>
            <person name="Bonatelli M.L."/>
            <person name="Correr F.H."/>
            <person name="Franceschini L.M."/>
            <person name="Leite T.F."/>
            <person name="Margarido G.R.A."/>
            <person name="Almeida C.A."/>
            <person name="Ferrarezi J.A."/>
            <person name="Labate C.A."/>
        </authorList>
    </citation>
    <scope>NUCLEOTIDE SEQUENCE</scope>
    <source>
        <strain evidence="1">MF-1</strain>
    </source>
</reference>
<comment type="caution">
    <text evidence="1">The sequence shown here is derived from an EMBL/GenBank/DDBJ whole genome shotgun (WGS) entry which is preliminary data.</text>
</comment>
<organism evidence="1 2">
    <name type="scientific">Austropuccinia psidii MF-1</name>
    <dbReference type="NCBI Taxonomy" id="1389203"/>
    <lineage>
        <taxon>Eukaryota</taxon>
        <taxon>Fungi</taxon>
        <taxon>Dikarya</taxon>
        <taxon>Basidiomycota</taxon>
        <taxon>Pucciniomycotina</taxon>
        <taxon>Pucciniomycetes</taxon>
        <taxon>Pucciniales</taxon>
        <taxon>Sphaerophragmiaceae</taxon>
        <taxon>Austropuccinia</taxon>
    </lineage>
</organism>
<gene>
    <name evidence="1" type="ORF">O181_110220</name>
</gene>
<protein>
    <submittedName>
        <fullName evidence="1">Uncharacterized protein</fullName>
    </submittedName>
</protein>
<accession>A0A9Q3JZY7</accession>
<evidence type="ECO:0000313" key="2">
    <source>
        <dbReference type="Proteomes" id="UP000765509"/>
    </source>
</evidence>
<evidence type="ECO:0000313" key="1">
    <source>
        <dbReference type="EMBL" id="MBW0570505.1"/>
    </source>
</evidence>
<keyword evidence="2" id="KW-1185">Reference proteome</keyword>
<dbReference type="Proteomes" id="UP000765509">
    <property type="component" value="Unassembled WGS sequence"/>
</dbReference>